<dbReference type="PANTHER" id="PTHR11439">
    <property type="entry name" value="GAG-POL-RELATED RETROTRANSPOSON"/>
    <property type="match status" value="1"/>
</dbReference>
<accession>A0ABQ5H5D5</accession>
<dbReference type="EMBL" id="BQNB010019156">
    <property type="protein sequence ID" value="GJT82313.1"/>
    <property type="molecule type" value="Genomic_DNA"/>
</dbReference>
<keyword evidence="3" id="KW-1185">Reference proteome</keyword>
<proteinExistence type="predicted"/>
<dbReference type="CDD" id="cd09272">
    <property type="entry name" value="RNase_HI_RT_Ty1"/>
    <property type="match status" value="1"/>
</dbReference>
<protein>
    <recommendedName>
        <fullName evidence="4">Reverse transcriptase Ty1/copia-type domain-containing protein</fullName>
    </recommendedName>
</protein>
<gene>
    <name evidence="2" type="ORF">Tco_1056655</name>
</gene>
<dbReference type="Proteomes" id="UP001151760">
    <property type="component" value="Unassembled WGS sequence"/>
</dbReference>
<feature type="compositionally biased region" description="Polar residues" evidence="1">
    <location>
        <begin position="343"/>
        <end position="354"/>
    </location>
</feature>
<evidence type="ECO:0000313" key="2">
    <source>
        <dbReference type="EMBL" id="GJT82313.1"/>
    </source>
</evidence>
<reference evidence="2" key="2">
    <citation type="submission" date="2022-01" db="EMBL/GenBank/DDBJ databases">
        <authorList>
            <person name="Yamashiro T."/>
            <person name="Shiraishi A."/>
            <person name="Satake H."/>
            <person name="Nakayama K."/>
        </authorList>
    </citation>
    <scope>NUCLEOTIDE SEQUENCE</scope>
</reference>
<evidence type="ECO:0008006" key="4">
    <source>
        <dbReference type="Google" id="ProtNLM"/>
    </source>
</evidence>
<comment type="caution">
    <text evidence="2">The sequence shown here is derived from an EMBL/GenBank/DDBJ whole genome shotgun (WGS) entry which is preliminary data.</text>
</comment>
<feature type="compositionally biased region" description="Basic and acidic residues" evidence="1">
    <location>
        <begin position="660"/>
        <end position="695"/>
    </location>
</feature>
<feature type="compositionally biased region" description="Basic and acidic residues" evidence="1">
    <location>
        <begin position="612"/>
        <end position="631"/>
    </location>
</feature>
<dbReference type="PANTHER" id="PTHR11439:SF495">
    <property type="entry name" value="REVERSE TRANSCRIPTASE, RNA-DEPENDENT DNA POLYMERASE-RELATED"/>
    <property type="match status" value="1"/>
</dbReference>
<feature type="region of interest" description="Disordered" evidence="1">
    <location>
        <begin position="612"/>
        <end position="695"/>
    </location>
</feature>
<feature type="compositionally biased region" description="Basic and acidic residues" evidence="1">
    <location>
        <begin position="396"/>
        <end position="407"/>
    </location>
</feature>
<sequence>MGELTFFLGLQVTQKDDGIFISQDKYVDEILKKFSFSTVKIASTPMETSKPLMKDENAEDVDVRLYRSMIGSLIYLTSLRPDIIYLKGQPKLGRWYPKDSPFVLEAYTDSDYAGVSLDRKSTTGGCQFLRSRLISWQCKKQTVVANSTTEAKYVAASNKSTENADFDEIVDFLNASTIRYALTVSPTIYVSYIEQFWSTVKIKTVNNKRQIRAKVNGKTIVISESSVRRDLQFNDEDVICLAKNQKFNFSKLIFDGMLRNLDPNSKKFLMYPRFLQLFLNNQIENLTPTFNDEYNTPSHTKKVFANMKRKGKDFSRAITPLFATMMIQPQAVEGEGSRKPSKPQHTPTTTSLSNIEPIPNVPSPSQPQKTQKCRKTKRKATEISQSSGPTNLVADETVHEERGDSVERAATTAASLDAELASGNILRTQSMATLNEPIPHGTGSGICPRRQETILGDRPAQTRFERLSKQSNDPPLSRVNTLKSGEDRMQLNELMEICTRLSERVLALENIKTAQDLEIINLKKRVKKLEKKKKARTPQLKRRLFKVIIESSAEKSLETQERYGHDINVTTTSAPITTDGVFVSTAEPSTPPTTTTIIEDKDRTIAQTLMKMRSEKSKEKAKERGSKEKSSENATRLTRGVTMQEPSKSRTRKAVPPSQHDLKDKGKAKMIKPEKPLKKKDQVKFDEEIAKRLAE</sequence>
<feature type="region of interest" description="Disordered" evidence="1">
    <location>
        <begin position="332"/>
        <end position="409"/>
    </location>
</feature>
<organism evidence="2 3">
    <name type="scientific">Tanacetum coccineum</name>
    <dbReference type="NCBI Taxonomy" id="301880"/>
    <lineage>
        <taxon>Eukaryota</taxon>
        <taxon>Viridiplantae</taxon>
        <taxon>Streptophyta</taxon>
        <taxon>Embryophyta</taxon>
        <taxon>Tracheophyta</taxon>
        <taxon>Spermatophyta</taxon>
        <taxon>Magnoliopsida</taxon>
        <taxon>eudicotyledons</taxon>
        <taxon>Gunneridae</taxon>
        <taxon>Pentapetalae</taxon>
        <taxon>asterids</taxon>
        <taxon>campanulids</taxon>
        <taxon>Asterales</taxon>
        <taxon>Asteraceae</taxon>
        <taxon>Asteroideae</taxon>
        <taxon>Anthemideae</taxon>
        <taxon>Anthemidinae</taxon>
        <taxon>Tanacetum</taxon>
    </lineage>
</organism>
<evidence type="ECO:0000313" key="3">
    <source>
        <dbReference type="Proteomes" id="UP001151760"/>
    </source>
</evidence>
<reference evidence="2" key="1">
    <citation type="journal article" date="2022" name="Int. J. Mol. Sci.">
        <title>Draft Genome of Tanacetum Coccineum: Genomic Comparison of Closely Related Tanacetum-Family Plants.</title>
        <authorList>
            <person name="Yamashiro T."/>
            <person name="Shiraishi A."/>
            <person name="Nakayama K."/>
            <person name="Satake H."/>
        </authorList>
    </citation>
    <scope>NUCLEOTIDE SEQUENCE</scope>
</reference>
<name>A0ABQ5H5D5_9ASTR</name>
<evidence type="ECO:0000256" key="1">
    <source>
        <dbReference type="SAM" id="MobiDB-lite"/>
    </source>
</evidence>